<dbReference type="Gramene" id="MELO3C035384.2.1">
    <property type="protein sequence ID" value="MELO3C035384.2.1"/>
    <property type="gene ID" value="MELO3C035384.2"/>
</dbReference>
<dbReference type="EnsemblPlants" id="MELO3C035384.2.1">
    <property type="protein sequence ID" value="MELO3C035384.2.1"/>
    <property type="gene ID" value="MELO3C035384.2"/>
</dbReference>
<proteinExistence type="predicted"/>
<name>A0A9I9EL67_CUCME</name>
<evidence type="ECO:0000313" key="1">
    <source>
        <dbReference type="EnsemblPlants" id="MELO3C035384.2.1"/>
    </source>
</evidence>
<organism evidence="1">
    <name type="scientific">Cucumis melo</name>
    <name type="common">Muskmelon</name>
    <dbReference type="NCBI Taxonomy" id="3656"/>
    <lineage>
        <taxon>Eukaryota</taxon>
        <taxon>Viridiplantae</taxon>
        <taxon>Streptophyta</taxon>
        <taxon>Embryophyta</taxon>
        <taxon>Tracheophyta</taxon>
        <taxon>Spermatophyta</taxon>
        <taxon>Magnoliopsida</taxon>
        <taxon>eudicotyledons</taxon>
        <taxon>Gunneridae</taxon>
        <taxon>Pentapetalae</taxon>
        <taxon>rosids</taxon>
        <taxon>fabids</taxon>
        <taxon>Cucurbitales</taxon>
        <taxon>Cucurbitaceae</taxon>
        <taxon>Benincaseae</taxon>
        <taxon>Cucumis</taxon>
    </lineage>
</organism>
<accession>A0A9I9EL67</accession>
<dbReference type="AlphaFoldDB" id="A0A9I9EL67"/>
<reference evidence="1" key="1">
    <citation type="submission" date="2023-03" db="UniProtKB">
        <authorList>
            <consortium name="EnsemblPlants"/>
        </authorList>
    </citation>
    <scope>IDENTIFICATION</scope>
</reference>
<sequence length="31" mass="3558">MELDICHQDLTMIMGKRLYAPTGSNVYSTLR</sequence>
<protein>
    <submittedName>
        <fullName evidence="1">Uncharacterized protein</fullName>
    </submittedName>
</protein>